<dbReference type="AlphaFoldDB" id="A0A497WRQ6"/>
<comment type="caution">
    <text evidence="1">The sequence shown here is derived from an EMBL/GenBank/DDBJ whole genome shotgun (WGS) entry which is preliminary data.</text>
</comment>
<dbReference type="Proteomes" id="UP000269157">
    <property type="component" value="Unassembled WGS sequence"/>
</dbReference>
<keyword evidence="2" id="KW-1185">Reference proteome</keyword>
<dbReference type="EMBL" id="RCCE01000003">
    <property type="protein sequence ID" value="RLJ51954.1"/>
    <property type="molecule type" value="Genomic_DNA"/>
</dbReference>
<proteinExistence type="predicted"/>
<evidence type="ECO:0008006" key="3">
    <source>
        <dbReference type="Google" id="ProtNLM"/>
    </source>
</evidence>
<protein>
    <recommendedName>
        <fullName evidence="3">Restriction endonuclease</fullName>
    </recommendedName>
</protein>
<organism evidence="1 2">
    <name type="scientific">Litoreibacter meonggei</name>
    <dbReference type="NCBI Taxonomy" id="1049199"/>
    <lineage>
        <taxon>Bacteria</taxon>
        <taxon>Pseudomonadati</taxon>
        <taxon>Pseudomonadota</taxon>
        <taxon>Alphaproteobacteria</taxon>
        <taxon>Rhodobacterales</taxon>
        <taxon>Roseobacteraceae</taxon>
        <taxon>Litoreibacter</taxon>
    </lineage>
</organism>
<evidence type="ECO:0000313" key="1">
    <source>
        <dbReference type="EMBL" id="RLJ51954.1"/>
    </source>
</evidence>
<gene>
    <name evidence="1" type="ORF">BCF46_2179</name>
</gene>
<reference evidence="1 2" key="1">
    <citation type="submission" date="2018-10" db="EMBL/GenBank/DDBJ databases">
        <title>Genomic Encyclopedia of Archaeal and Bacterial Type Strains, Phase II (KMG-II): from individual species to whole genera.</title>
        <authorList>
            <person name="Goeker M."/>
        </authorList>
    </citation>
    <scope>NUCLEOTIDE SEQUENCE [LARGE SCALE GENOMIC DNA]</scope>
    <source>
        <strain evidence="1 2">DSM 29466</strain>
    </source>
</reference>
<accession>A0A497WRQ6</accession>
<sequence length="1222" mass="135399">MQAASQKGVNKFAKQLVGFDRGVAAQAIGGLMLLPALQASTYRLEMLAHAVVSTCAGDKAPRQRDLSEWLAASGKAVGHHEDPAEDVFLGRVTYDGENYRVLEGLSEGGCFHLQVLLKIVENMPAKFRELKDACQACLTLSEQMCERVGLVGFEVGAEDPIRTRVPPTDLPPVRTLSSWVTFSKAELSALGITTEALSSFVLAPEFFDVLEAYAGDSALFRKPVLCLGEHIVVALPTAIGPAIRSIVIDFCRSLGPAGEQLFRMQHLSIIANQMLETPMIDSIGMSPSPLTLDPVVPSPPVEIDPGYWVQVVIVADDLSGFEQDGLMGTSQNGAKAQIELEEAIQSARERCEGSANFKAGLTFVIFCGFGRGQMVGLPDRSDGWFVEAASAYDAEVLGWRTDFSIFDLLRFSMAELDLNSKGFEMPHVNGLLAQVGDTIRNGGHLIPHSDLPDGMPGGLIMGRTNGQLQIRVEHHQRHDRRIVCTPDGEFVAMQKEGTGARSPGGVSHLYVSMDDARNRRFRAVWIQSQRTWWVETRPRSKNVISPCYRSFEALRTWIQRIAPVLDEAIPELPDFLLWDMKIDPQPPTPSADLVPAGADDIRASIDLQCPSPGVITTTVAPEFWLGLSNDSNIAEATLVEAFLLGALRLTGREESELASIKGRIVSSPRARQLHAFAPQDFRDHMRDTFDRRVVEISSIQDAAIRIGLGWSGVERPGGRVYGVDACTDALNKITAAAEDDLCEDLSLFSRQGLIEAAIRNHEAAAIDARRWRKTSGAIIALSDNESAVRSEIAETLFGLNGVSLACRLLIEIGLHHCPEKGGLEVGDIDLSRLMARVMMIVHLGGYSDAIQYGAMKPELRISPAGEVQIDITFFDRIMEPVGRAFTDRQVDRERMSYSVSLREPELADESQHGKVDTDFEMAWAEEFGASFWAYRSTMDELEKLCAQQEKSWIILPRSELIALLDTEEAPKVLEMLESVPRERWKSVPQGYDDADRQPWRFKRRLSIARRPIVRLGMDADANVLVAPGMVRESLSATVHNMYEGSYEPFRLASRKMRRWADKVSNANGTDFEEEVASKLTDLGWSVRRGIKFGEILGRHPDEDPGDIDVLAWNKAGCIMLLECKHLQFAKTASEIAKQLSKFRGEVDEKGRPDRLAKHLRRWTLARQNTETFSKFTSLKDPKIEAGLVFSNTVPMQFAVDRMREQLWTGTIEQLGALSDRSN</sequence>
<name>A0A497WRQ6_9RHOB</name>
<evidence type="ECO:0000313" key="2">
    <source>
        <dbReference type="Proteomes" id="UP000269157"/>
    </source>
</evidence>